<keyword evidence="9" id="KW-0732">Signal</keyword>
<evidence type="ECO:0000256" key="9">
    <source>
        <dbReference type="SAM" id="SignalP"/>
    </source>
</evidence>
<dbReference type="FunFam" id="1.10.630.10:FF:000043">
    <property type="entry name" value="Cytochrome P450 99A2"/>
    <property type="match status" value="1"/>
</dbReference>
<keyword evidence="4" id="KW-0560">Oxidoreductase</keyword>
<dbReference type="GO" id="GO:0004497">
    <property type="term" value="F:monooxygenase activity"/>
    <property type="evidence" value="ECO:0007669"/>
    <property type="project" value="UniProtKB-KW"/>
</dbReference>
<evidence type="ECO:0000256" key="7">
    <source>
        <dbReference type="PIRSR" id="PIRSR602401-1"/>
    </source>
</evidence>
<reference evidence="10" key="2">
    <citation type="submission" date="2021-12" db="EMBL/GenBank/DDBJ databases">
        <title>Resequencing data analysis of finger millet.</title>
        <authorList>
            <person name="Hatakeyama M."/>
            <person name="Aluri S."/>
            <person name="Balachadran M.T."/>
            <person name="Sivarajan S.R."/>
            <person name="Poveda L."/>
            <person name="Shimizu-Inatsugi R."/>
            <person name="Schlapbach R."/>
            <person name="Sreeman S.M."/>
            <person name="Shimizu K.K."/>
        </authorList>
    </citation>
    <scope>NUCLEOTIDE SEQUENCE</scope>
</reference>
<evidence type="ECO:0000313" key="10">
    <source>
        <dbReference type="EMBL" id="GJN36802.1"/>
    </source>
</evidence>
<feature type="binding site" description="axial binding residue" evidence="7">
    <location>
        <position position="438"/>
    </location>
    <ligand>
        <name>heme</name>
        <dbReference type="ChEBI" id="CHEBI:30413"/>
    </ligand>
    <ligandPart>
        <name>Fe</name>
        <dbReference type="ChEBI" id="CHEBI:18248"/>
    </ligandPart>
</feature>
<comment type="cofactor">
    <cofactor evidence="7">
        <name>heme</name>
        <dbReference type="ChEBI" id="CHEBI:30413"/>
    </cofactor>
</comment>
<dbReference type="PROSITE" id="PS00086">
    <property type="entry name" value="CYTOCHROME_P450"/>
    <property type="match status" value="1"/>
</dbReference>
<proteinExistence type="inferred from homology"/>
<keyword evidence="3 7" id="KW-0479">Metal-binding</keyword>
<dbReference type="InterPro" id="IPR001128">
    <property type="entry name" value="Cyt_P450"/>
</dbReference>
<evidence type="ECO:0000256" key="8">
    <source>
        <dbReference type="SAM" id="Coils"/>
    </source>
</evidence>
<gene>
    <name evidence="10" type="primary">gb25698</name>
    <name evidence="10" type="ORF">PR202_gb25698</name>
</gene>
<evidence type="ECO:0000256" key="5">
    <source>
        <dbReference type="ARBA" id="ARBA00023004"/>
    </source>
</evidence>
<keyword evidence="11" id="KW-1185">Reference proteome</keyword>
<dbReference type="GO" id="GO:0016705">
    <property type="term" value="F:oxidoreductase activity, acting on paired donors, with incorporation or reduction of molecular oxygen"/>
    <property type="evidence" value="ECO:0007669"/>
    <property type="project" value="InterPro"/>
</dbReference>
<evidence type="ECO:0000256" key="6">
    <source>
        <dbReference type="ARBA" id="ARBA00023033"/>
    </source>
</evidence>
<comment type="similarity">
    <text evidence="1">Belongs to the cytochrome P450 family.</text>
</comment>
<evidence type="ECO:0000256" key="3">
    <source>
        <dbReference type="ARBA" id="ARBA00022723"/>
    </source>
</evidence>
<dbReference type="PANTHER" id="PTHR47955:SF8">
    <property type="entry name" value="CYTOCHROME P450 71D11-LIKE"/>
    <property type="match status" value="1"/>
</dbReference>
<dbReference type="Proteomes" id="UP001054889">
    <property type="component" value="Unassembled WGS sequence"/>
</dbReference>
<feature type="signal peptide" evidence="9">
    <location>
        <begin position="1"/>
        <end position="22"/>
    </location>
</feature>
<evidence type="ECO:0000256" key="4">
    <source>
        <dbReference type="ARBA" id="ARBA00023002"/>
    </source>
</evidence>
<dbReference type="PRINTS" id="PR00463">
    <property type="entry name" value="EP450I"/>
</dbReference>
<dbReference type="Gene3D" id="1.10.630.10">
    <property type="entry name" value="Cytochrome P450"/>
    <property type="match status" value="1"/>
</dbReference>
<keyword evidence="8" id="KW-0175">Coiled coil</keyword>
<name>A0AAV5FPU3_ELECO</name>
<feature type="coiled-coil region" evidence="8">
    <location>
        <begin position="673"/>
        <end position="700"/>
    </location>
</feature>
<dbReference type="PANTHER" id="PTHR47955">
    <property type="entry name" value="CYTOCHROME P450 FAMILY 71 PROTEIN"/>
    <property type="match status" value="1"/>
</dbReference>
<comment type="caution">
    <text evidence="10">The sequence shown here is derived from an EMBL/GenBank/DDBJ whole genome shotgun (WGS) entry which is preliminary data.</text>
</comment>
<dbReference type="Pfam" id="PF00067">
    <property type="entry name" value="p450"/>
    <property type="match status" value="1"/>
</dbReference>
<evidence type="ECO:0008006" key="12">
    <source>
        <dbReference type="Google" id="ProtNLM"/>
    </source>
</evidence>
<evidence type="ECO:0000256" key="1">
    <source>
        <dbReference type="ARBA" id="ARBA00010617"/>
    </source>
</evidence>
<dbReference type="GO" id="GO:0005506">
    <property type="term" value="F:iron ion binding"/>
    <property type="evidence" value="ECO:0007669"/>
    <property type="project" value="InterPro"/>
</dbReference>
<dbReference type="InterPro" id="IPR017972">
    <property type="entry name" value="Cyt_P450_CS"/>
</dbReference>
<dbReference type="SUPFAM" id="SSF48264">
    <property type="entry name" value="Cytochrome P450"/>
    <property type="match status" value="1"/>
</dbReference>
<dbReference type="PRINTS" id="PR00385">
    <property type="entry name" value="P450"/>
</dbReference>
<dbReference type="GO" id="GO:0020037">
    <property type="term" value="F:heme binding"/>
    <property type="evidence" value="ECO:0007669"/>
    <property type="project" value="InterPro"/>
</dbReference>
<dbReference type="CDD" id="cd11072">
    <property type="entry name" value="CYP71-like"/>
    <property type="match status" value="1"/>
</dbReference>
<evidence type="ECO:0000313" key="11">
    <source>
        <dbReference type="Proteomes" id="UP001054889"/>
    </source>
</evidence>
<keyword evidence="5 7" id="KW-0408">Iron</keyword>
<sequence>MELTTGTFVLLCLVSLPILVTLLRPITTPSSKKRRPPGPWNLPLVGGLLHLLKSHPHIAFRDLANKYGAVMFLRIGQNDTVVISSPEAAQEVLQEKDLIFASRPSMLGSEIFCYGNRDVAFAPYGAYWRTLRKLCMMELLSGKMVRKLAPVRNNETLSLVRKIHVASKWKEPVNLGKVLVSCANAITAKAAFGQVCSGELQDQFLSAIDVGLKISGGMSFGDLFPSMRFVDVITGARSRLWQARWQLDVVFDKIIAQCEAQRGDDLVSVLLRIKDKGELEFPFDTTNIKAIIEDMFTAGTETTSSVAEWVMSELMKNPDVMAKAQDEVRHVFGNKSAQDHENLIEDLPYLKMVIKEGMRLHPVVPLLVPHLCRETCDIGGFEVEEGTRVMVNTWAMARNPEHWHDGEKFWPERFEDGKADYKGSRFDYLPFGAGRRRCPGDTFGLAVLELIIARLLYYFDWSLPDGTQPDEINIDAIVGATMRRKYQLHLVASPHTITGVNLVINGERIEHKKETWGQMIGRPFEVKGDPHRTYGEARSTDDFTVEPQNCRNEHDHVAHLDTAHGIWEKLYTYHEGTNQVKQELQEVRQGHCTRLRCRLERCRPHINDGLTSSQEEVEKPQVKRKDDFTGLCFMAKNDHGTDSDTSEVPPTLDELSSELDHLRDVLLMQDDKLRNAIRESRELKSKLESAEYEITSLRSKLAKDDIAVECESCQVVMNDLAQRERVHAQVASQLESALKELDEFKARPTLLGACQWCPKLTSED</sequence>
<keyword evidence="6" id="KW-0503">Monooxygenase</keyword>
<keyword evidence="2 7" id="KW-0349">Heme</keyword>
<accession>A0AAV5FPU3</accession>
<dbReference type="EMBL" id="BQKI01000090">
    <property type="protein sequence ID" value="GJN36802.1"/>
    <property type="molecule type" value="Genomic_DNA"/>
</dbReference>
<dbReference type="AlphaFoldDB" id="A0AAV5FPU3"/>
<organism evidence="10 11">
    <name type="scientific">Eleusine coracana subsp. coracana</name>
    <dbReference type="NCBI Taxonomy" id="191504"/>
    <lineage>
        <taxon>Eukaryota</taxon>
        <taxon>Viridiplantae</taxon>
        <taxon>Streptophyta</taxon>
        <taxon>Embryophyta</taxon>
        <taxon>Tracheophyta</taxon>
        <taxon>Spermatophyta</taxon>
        <taxon>Magnoliopsida</taxon>
        <taxon>Liliopsida</taxon>
        <taxon>Poales</taxon>
        <taxon>Poaceae</taxon>
        <taxon>PACMAD clade</taxon>
        <taxon>Chloridoideae</taxon>
        <taxon>Cynodonteae</taxon>
        <taxon>Eleusininae</taxon>
        <taxon>Eleusine</taxon>
    </lineage>
</organism>
<reference evidence="10" key="1">
    <citation type="journal article" date="2018" name="DNA Res.">
        <title>Multiple hybrid de novo genome assembly of finger millet, an orphan allotetraploid crop.</title>
        <authorList>
            <person name="Hatakeyama M."/>
            <person name="Aluri S."/>
            <person name="Balachadran M.T."/>
            <person name="Sivarajan S.R."/>
            <person name="Patrignani A."/>
            <person name="Gruter S."/>
            <person name="Poveda L."/>
            <person name="Shimizu-Inatsugi R."/>
            <person name="Baeten J."/>
            <person name="Francoijs K.J."/>
            <person name="Nataraja K.N."/>
            <person name="Reddy Y.A.N."/>
            <person name="Phadnis S."/>
            <person name="Ravikumar R.L."/>
            <person name="Schlapbach R."/>
            <person name="Sreeman S.M."/>
            <person name="Shimizu K.K."/>
        </authorList>
    </citation>
    <scope>NUCLEOTIDE SEQUENCE</scope>
</reference>
<dbReference type="InterPro" id="IPR002401">
    <property type="entry name" value="Cyt_P450_E_grp-I"/>
</dbReference>
<protein>
    <recommendedName>
        <fullName evidence="12">Cytochrome P450</fullName>
    </recommendedName>
</protein>
<evidence type="ECO:0000256" key="2">
    <source>
        <dbReference type="ARBA" id="ARBA00022617"/>
    </source>
</evidence>
<dbReference type="InterPro" id="IPR036396">
    <property type="entry name" value="Cyt_P450_sf"/>
</dbReference>
<feature type="chain" id="PRO_5043663463" description="Cytochrome P450" evidence="9">
    <location>
        <begin position="23"/>
        <end position="764"/>
    </location>
</feature>